<comment type="miscellaneous">
    <text evidence="20">The Rieske protein is a high potential 2Fe-2S protein.</text>
</comment>
<gene>
    <name evidence="23" type="primary">petA</name>
    <name evidence="23" type="ORF">ACFPK2_07025</name>
</gene>
<dbReference type="InterPro" id="IPR005805">
    <property type="entry name" value="Rieske_Fe-S_prot_C"/>
</dbReference>
<comment type="catalytic activity">
    <reaction evidence="19 20">
        <text>a quinol + 2 Fe(III)-[cytochrome c](out) = a quinone + 2 Fe(II)-[cytochrome c](out) + 2 H(+)(out)</text>
        <dbReference type="Rhea" id="RHEA:11484"/>
        <dbReference type="Rhea" id="RHEA-COMP:10350"/>
        <dbReference type="Rhea" id="RHEA-COMP:14399"/>
        <dbReference type="ChEBI" id="CHEBI:15378"/>
        <dbReference type="ChEBI" id="CHEBI:24646"/>
        <dbReference type="ChEBI" id="CHEBI:29033"/>
        <dbReference type="ChEBI" id="CHEBI:29034"/>
        <dbReference type="ChEBI" id="CHEBI:132124"/>
        <dbReference type="EC" id="7.1.1.8"/>
    </reaction>
</comment>
<evidence type="ECO:0000313" key="24">
    <source>
        <dbReference type="Proteomes" id="UP001595976"/>
    </source>
</evidence>
<evidence type="ECO:0000256" key="21">
    <source>
        <dbReference type="RuleBase" id="RU004497"/>
    </source>
</evidence>
<dbReference type="InterPro" id="IPR014349">
    <property type="entry name" value="Rieske_Fe-S_prot"/>
</dbReference>
<dbReference type="Gene3D" id="1.20.5.510">
    <property type="entry name" value="Single helix bin"/>
    <property type="match status" value="1"/>
</dbReference>
<evidence type="ECO:0000256" key="20">
    <source>
        <dbReference type="RuleBase" id="RU004494"/>
    </source>
</evidence>
<dbReference type="InterPro" id="IPR017941">
    <property type="entry name" value="Rieske_2Fe-2S"/>
</dbReference>
<dbReference type="CDD" id="cd03470">
    <property type="entry name" value="Rieske_cytochrome_bc1"/>
    <property type="match status" value="1"/>
</dbReference>
<evidence type="ECO:0000256" key="9">
    <source>
        <dbReference type="ARBA" id="ARBA00022692"/>
    </source>
</evidence>
<dbReference type="InterPro" id="IPR036922">
    <property type="entry name" value="Rieske_2Fe-2S_sf"/>
</dbReference>
<evidence type="ECO:0000256" key="14">
    <source>
        <dbReference type="ARBA" id="ARBA00022989"/>
    </source>
</evidence>
<keyword evidence="24" id="KW-1185">Reference proteome</keyword>
<dbReference type="PANTHER" id="PTHR10134">
    <property type="entry name" value="CYTOCHROME B-C1 COMPLEX SUBUNIT RIESKE, MITOCHONDRIAL"/>
    <property type="match status" value="1"/>
</dbReference>
<evidence type="ECO:0000256" key="8">
    <source>
        <dbReference type="ARBA" id="ARBA00022475"/>
    </source>
</evidence>
<evidence type="ECO:0000256" key="3">
    <source>
        <dbReference type="ARBA" id="ARBA00010651"/>
    </source>
</evidence>
<evidence type="ECO:0000256" key="17">
    <source>
        <dbReference type="ARBA" id="ARBA00023136"/>
    </source>
</evidence>
<protein>
    <recommendedName>
        <fullName evidence="6 20">Ubiquinol-cytochrome c reductase iron-sulfur subunit</fullName>
        <ecNumber evidence="5 20">7.1.1.8</ecNumber>
    </recommendedName>
</protein>
<evidence type="ECO:0000256" key="5">
    <source>
        <dbReference type="ARBA" id="ARBA00012951"/>
    </source>
</evidence>
<evidence type="ECO:0000259" key="22">
    <source>
        <dbReference type="PROSITE" id="PS51296"/>
    </source>
</evidence>
<dbReference type="PROSITE" id="PS51296">
    <property type="entry name" value="RIESKE"/>
    <property type="match status" value="1"/>
</dbReference>
<reference evidence="24" key="1">
    <citation type="journal article" date="2019" name="Int. J. Syst. Evol. Microbiol.">
        <title>The Global Catalogue of Microorganisms (GCM) 10K type strain sequencing project: providing services to taxonomists for standard genome sequencing and annotation.</title>
        <authorList>
            <consortium name="The Broad Institute Genomics Platform"/>
            <consortium name="The Broad Institute Genome Sequencing Center for Infectious Disease"/>
            <person name="Wu L."/>
            <person name="Ma J."/>
        </authorList>
    </citation>
    <scope>NUCLEOTIDE SEQUENCE [LARGE SCALE GENOMIC DNA]</scope>
    <source>
        <strain evidence="24">CGMCC 1.15643</strain>
    </source>
</reference>
<dbReference type="Gene3D" id="2.102.10.10">
    <property type="entry name" value="Rieske [2Fe-2S] iron-sulphur domain"/>
    <property type="match status" value="1"/>
</dbReference>
<evidence type="ECO:0000313" key="23">
    <source>
        <dbReference type="EMBL" id="MFC5292739.1"/>
    </source>
</evidence>
<comment type="similarity">
    <text evidence="3">Belongs to the Rieske iron-sulfur protein family.</text>
</comment>
<comment type="cofactor">
    <cofactor evidence="20">
        <name>[2Fe-2S] cluster</name>
        <dbReference type="ChEBI" id="CHEBI:190135"/>
    </cofactor>
    <text evidence="20">Binds 1 [2Fe-2S] cluster per subunit.</text>
</comment>
<keyword evidence="10" id="KW-0001">2Fe-2S</keyword>
<keyword evidence="12" id="KW-1278">Translocase</keyword>
<dbReference type="InterPro" id="IPR006311">
    <property type="entry name" value="TAT_signal"/>
</dbReference>
<dbReference type="PROSITE" id="PS51318">
    <property type="entry name" value="TAT"/>
    <property type="match status" value="1"/>
</dbReference>
<evidence type="ECO:0000256" key="11">
    <source>
        <dbReference type="ARBA" id="ARBA00022723"/>
    </source>
</evidence>
<keyword evidence="9" id="KW-0812">Transmembrane</keyword>
<feature type="domain" description="Rieske" evidence="22">
    <location>
        <begin position="92"/>
        <end position="197"/>
    </location>
</feature>
<dbReference type="InterPro" id="IPR006317">
    <property type="entry name" value="Ubiquinol_cyt_c_Rdtase_Fe-S-su"/>
</dbReference>
<dbReference type="NCBIfam" id="TIGR01416">
    <property type="entry name" value="Rieske_proteo"/>
    <property type="match status" value="1"/>
</dbReference>
<keyword evidence="11" id="KW-0479">Metal-binding</keyword>
<keyword evidence="8" id="KW-1003">Cell membrane</keyword>
<dbReference type="EC" id="7.1.1.8" evidence="5 20"/>
<accession>A0ABW0F3E9</accession>
<dbReference type="Pfam" id="PF00355">
    <property type="entry name" value="Rieske"/>
    <property type="match status" value="1"/>
</dbReference>
<dbReference type="InterPro" id="IPR019470">
    <property type="entry name" value="Ubiq_cytC_Rdtase_Fe-S_su_TAT"/>
</dbReference>
<keyword evidence="16" id="KW-0411">Iron-sulfur</keyword>
<keyword evidence="13 20" id="KW-0249">Electron transport</keyword>
<evidence type="ECO:0000256" key="13">
    <source>
        <dbReference type="ARBA" id="ARBA00022982"/>
    </source>
</evidence>
<evidence type="ECO:0000256" key="18">
    <source>
        <dbReference type="ARBA" id="ARBA00023157"/>
    </source>
</evidence>
<dbReference type="RefSeq" id="WP_158444587.1">
    <property type="nucleotide sequence ID" value="NZ_JAOAOS010000002.1"/>
</dbReference>
<keyword evidence="14" id="KW-1133">Transmembrane helix</keyword>
<evidence type="ECO:0000256" key="6">
    <source>
        <dbReference type="ARBA" id="ARBA00019816"/>
    </source>
</evidence>
<evidence type="ECO:0000256" key="15">
    <source>
        <dbReference type="ARBA" id="ARBA00023004"/>
    </source>
</evidence>
<name>A0ABW0F3E9_9HYPH</name>
<keyword evidence="17" id="KW-0472">Membrane</keyword>
<comment type="function">
    <text evidence="1">Component of the ubiquinol-cytochrome c reductase complex (complex III or cytochrome b-c1 complex), which is a respiratory chain that generates an electrochemical potential coupled to ATP synthesis.</text>
</comment>
<evidence type="ECO:0000256" key="7">
    <source>
        <dbReference type="ARBA" id="ARBA00022448"/>
    </source>
</evidence>
<dbReference type="EMBL" id="JBHSLI010000002">
    <property type="protein sequence ID" value="MFC5292739.1"/>
    <property type="molecule type" value="Genomic_DNA"/>
</dbReference>
<dbReference type="Proteomes" id="UP001595976">
    <property type="component" value="Unassembled WGS sequence"/>
</dbReference>
<dbReference type="PRINTS" id="PR00162">
    <property type="entry name" value="RIESKE"/>
</dbReference>
<dbReference type="SUPFAM" id="SSF50022">
    <property type="entry name" value="ISP domain"/>
    <property type="match status" value="1"/>
</dbReference>
<sequence>MHARTETRFPRHPPTRRDFLFLTTAAFGAVGAGAVAWPVITSMKPSVDVRAAGEPVSIDLSHLQPGQQISLFWQGKPIFVLHRTAPALAELKNPALLARLGDPDSTVVQQPDYARNWCRSSRPEFLVVIAICTHLGCIPTIRPDSGDTSVDAAWPGGYFCPCHGSKYDLAGRVFRGVPAPYNLPVPPHHYTGDTMLVVGENPAGEDFSLSSIEQL</sequence>
<evidence type="ECO:0000256" key="12">
    <source>
        <dbReference type="ARBA" id="ARBA00022967"/>
    </source>
</evidence>
<evidence type="ECO:0000256" key="10">
    <source>
        <dbReference type="ARBA" id="ARBA00022714"/>
    </source>
</evidence>
<keyword evidence="7 20" id="KW-0813">Transport</keyword>
<comment type="subunit">
    <text evidence="4 21">The main subunits of complex b-c1 are: cytochrome b, cytochrome c1 and the Rieske protein.</text>
</comment>
<organism evidence="23 24">
    <name type="scientific">Bosea minatitlanensis</name>
    <dbReference type="NCBI Taxonomy" id="128782"/>
    <lineage>
        <taxon>Bacteria</taxon>
        <taxon>Pseudomonadati</taxon>
        <taxon>Pseudomonadota</taxon>
        <taxon>Alphaproteobacteria</taxon>
        <taxon>Hyphomicrobiales</taxon>
        <taxon>Boseaceae</taxon>
        <taxon>Bosea</taxon>
    </lineage>
</organism>
<comment type="subcellular location">
    <subcellularLocation>
        <location evidence="2">Cell membrane</location>
        <topology evidence="2">Single-pass membrane protein</topology>
    </subcellularLocation>
</comment>
<proteinExistence type="inferred from homology"/>
<evidence type="ECO:0000256" key="4">
    <source>
        <dbReference type="ARBA" id="ARBA00011649"/>
    </source>
</evidence>
<evidence type="ECO:0000256" key="1">
    <source>
        <dbReference type="ARBA" id="ARBA00002444"/>
    </source>
</evidence>
<comment type="caution">
    <text evidence="23">The sequence shown here is derived from an EMBL/GenBank/DDBJ whole genome shotgun (WGS) entry which is preliminary data.</text>
</comment>
<evidence type="ECO:0000256" key="16">
    <source>
        <dbReference type="ARBA" id="ARBA00023014"/>
    </source>
</evidence>
<evidence type="ECO:0000256" key="2">
    <source>
        <dbReference type="ARBA" id="ARBA00004162"/>
    </source>
</evidence>
<dbReference type="Pfam" id="PF10399">
    <property type="entry name" value="UCR_Fe-S_N"/>
    <property type="match status" value="1"/>
</dbReference>
<keyword evidence="18" id="KW-1015">Disulfide bond</keyword>
<keyword evidence="15" id="KW-0408">Iron</keyword>
<evidence type="ECO:0000256" key="19">
    <source>
        <dbReference type="ARBA" id="ARBA00029351"/>
    </source>
</evidence>